<dbReference type="InterPro" id="IPR052394">
    <property type="entry name" value="LRR-containing"/>
</dbReference>
<dbReference type="Pfam" id="PF13516">
    <property type="entry name" value="LRR_6"/>
    <property type="match status" value="3"/>
</dbReference>
<comment type="caution">
    <text evidence="2">The sequence shown here is derived from an EMBL/GenBank/DDBJ whole genome shotgun (WGS) entry which is preliminary data.</text>
</comment>
<name>A0A816BHA6_9BILA</name>
<dbReference type="PANTHER" id="PTHR24114:SF2">
    <property type="entry name" value="F-BOX DOMAIN-CONTAINING PROTEIN-RELATED"/>
    <property type="match status" value="1"/>
</dbReference>
<evidence type="ECO:0000313" key="1">
    <source>
        <dbReference type="EMBL" id="CAF1381266.1"/>
    </source>
</evidence>
<dbReference type="OrthoDB" id="120976at2759"/>
<gene>
    <name evidence="1" type="ORF">BJG266_LOCUS36586</name>
    <name evidence="2" type="ORF">QVE165_LOCUS53566</name>
</gene>
<proteinExistence type="predicted"/>
<dbReference type="AlphaFoldDB" id="A0A816BHA6"/>
<dbReference type="Gene3D" id="3.80.10.10">
    <property type="entry name" value="Ribonuclease Inhibitor"/>
    <property type="match status" value="1"/>
</dbReference>
<dbReference type="Proteomes" id="UP000663832">
    <property type="component" value="Unassembled WGS sequence"/>
</dbReference>
<evidence type="ECO:0000313" key="3">
    <source>
        <dbReference type="Proteomes" id="UP000663832"/>
    </source>
</evidence>
<dbReference type="EMBL" id="CAJNOM010001431">
    <property type="protein sequence ID" value="CAF1607680.1"/>
    <property type="molecule type" value="Genomic_DNA"/>
</dbReference>
<keyword evidence="3" id="KW-1185">Reference proteome</keyword>
<dbReference type="Gene3D" id="3.30.160.60">
    <property type="entry name" value="Classic Zinc Finger"/>
    <property type="match status" value="1"/>
</dbReference>
<dbReference type="SUPFAM" id="SSF52047">
    <property type="entry name" value="RNI-like"/>
    <property type="match status" value="1"/>
</dbReference>
<dbReference type="SUPFAM" id="SSF57845">
    <property type="entry name" value="B-box zinc-binding domain"/>
    <property type="match status" value="1"/>
</dbReference>
<dbReference type="SMART" id="SM00368">
    <property type="entry name" value="LRR_RI"/>
    <property type="match status" value="4"/>
</dbReference>
<dbReference type="InterPro" id="IPR001611">
    <property type="entry name" value="Leu-rich_rpt"/>
</dbReference>
<dbReference type="Proteomes" id="UP000663877">
    <property type="component" value="Unassembled WGS sequence"/>
</dbReference>
<dbReference type="PANTHER" id="PTHR24114">
    <property type="entry name" value="LEUCINE RICH REPEAT FAMILY PROTEIN"/>
    <property type="match status" value="1"/>
</dbReference>
<accession>A0A816BHA6</accession>
<sequence>MCEILICRDCILFEHKNHDYAFVHDVIDELKTKFDNNFQLIQSILNHGFKQVETLNIKVNHIKQLNQTRINELAKTIRQIIDDYEKTVIEQIEENTNGDKKQIAEYEKHLQNQQQNLNMRRALCETLKLTHNHTKFLQFKQELLGYINKACVDLDRLKLPIATNWDIDDFNKLKENILQFEHVNEATQHQSDDPSNKIQSKHYLSCEVSNDNINVVTDALRNNKPLTKLTIDGSEIEDDAFQQLAHALKFNETLTTLVLGKNDIEVEEVKQLADALKYNTTLNMLVLSTNNIGDDGAQFLSDALRHNNVLTTLGLSNNEIKAEGADHLGNALRENHVI</sequence>
<dbReference type="InterPro" id="IPR032675">
    <property type="entry name" value="LRR_dom_sf"/>
</dbReference>
<dbReference type="EMBL" id="CAJNOI010001090">
    <property type="protein sequence ID" value="CAF1381266.1"/>
    <property type="molecule type" value="Genomic_DNA"/>
</dbReference>
<protein>
    <submittedName>
        <fullName evidence="2">Uncharacterized protein</fullName>
    </submittedName>
</protein>
<reference evidence="2" key="1">
    <citation type="submission" date="2021-02" db="EMBL/GenBank/DDBJ databases">
        <authorList>
            <person name="Nowell W R."/>
        </authorList>
    </citation>
    <scope>NUCLEOTIDE SEQUENCE</scope>
</reference>
<evidence type="ECO:0000313" key="2">
    <source>
        <dbReference type="EMBL" id="CAF1607680.1"/>
    </source>
</evidence>
<organism evidence="2 3">
    <name type="scientific">Adineta steineri</name>
    <dbReference type="NCBI Taxonomy" id="433720"/>
    <lineage>
        <taxon>Eukaryota</taxon>
        <taxon>Metazoa</taxon>
        <taxon>Spiralia</taxon>
        <taxon>Gnathifera</taxon>
        <taxon>Rotifera</taxon>
        <taxon>Eurotatoria</taxon>
        <taxon>Bdelloidea</taxon>
        <taxon>Adinetida</taxon>
        <taxon>Adinetidae</taxon>
        <taxon>Adineta</taxon>
    </lineage>
</organism>